<evidence type="ECO:0000313" key="1">
    <source>
        <dbReference type="EMBL" id="KAI3436517.1"/>
    </source>
</evidence>
<organism evidence="1 2">
    <name type="scientific">Chlorella vulgaris</name>
    <name type="common">Green alga</name>
    <dbReference type="NCBI Taxonomy" id="3077"/>
    <lineage>
        <taxon>Eukaryota</taxon>
        <taxon>Viridiplantae</taxon>
        <taxon>Chlorophyta</taxon>
        <taxon>core chlorophytes</taxon>
        <taxon>Trebouxiophyceae</taxon>
        <taxon>Chlorellales</taxon>
        <taxon>Chlorellaceae</taxon>
        <taxon>Chlorella clade</taxon>
        <taxon>Chlorella</taxon>
    </lineage>
</organism>
<name>A0A9D4Z1E2_CHLVU</name>
<reference evidence="1" key="2">
    <citation type="submission" date="2020-11" db="EMBL/GenBank/DDBJ databases">
        <authorList>
            <person name="Cecchin M."/>
            <person name="Marcolungo L."/>
            <person name="Rossato M."/>
            <person name="Girolomoni L."/>
            <person name="Cosentino E."/>
            <person name="Cuine S."/>
            <person name="Li-Beisson Y."/>
            <person name="Delledonne M."/>
            <person name="Ballottari M."/>
        </authorList>
    </citation>
    <scope>NUCLEOTIDE SEQUENCE</scope>
    <source>
        <strain evidence="1">211/11P</strain>
        <tissue evidence="1">Whole cell</tissue>
    </source>
</reference>
<sequence length="79" mass="8450">MGPIYGAAIAAGAGWISRRLADVVPADVVPLADYRAEIVNAWRHEAEAKKLKEELATSQAQLAKVPAELAALRPDADDR</sequence>
<dbReference type="Proteomes" id="UP001055712">
    <property type="component" value="Unassembled WGS sequence"/>
</dbReference>
<proteinExistence type="predicted"/>
<evidence type="ECO:0000313" key="2">
    <source>
        <dbReference type="Proteomes" id="UP001055712"/>
    </source>
</evidence>
<reference evidence="1" key="1">
    <citation type="journal article" date="2019" name="Plant J.">
        <title>Chlorella vulgaris genome assembly and annotation reveals the molecular basis for metabolic acclimation to high light conditions.</title>
        <authorList>
            <person name="Cecchin M."/>
            <person name="Marcolungo L."/>
            <person name="Rossato M."/>
            <person name="Girolomoni L."/>
            <person name="Cosentino E."/>
            <person name="Cuine S."/>
            <person name="Li-Beisson Y."/>
            <person name="Delledonne M."/>
            <person name="Ballottari M."/>
        </authorList>
    </citation>
    <scope>NUCLEOTIDE SEQUENCE</scope>
    <source>
        <strain evidence="1">211/11P</strain>
    </source>
</reference>
<keyword evidence="2" id="KW-1185">Reference proteome</keyword>
<gene>
    <name evidence="1" type="ORF">D9Q98_005934</name>
</gene>
<comment type="caution">
    <text evidence="1">The sequence shown here is derived from an EMBL/GenBank/DDBJ whole genome shotgun (WGS) entry which is preliminary data.</text>
</comment>
<dbReference type="EMBL" id="SIDB01000002">
    <property type="protein sequence ID" value="KAI3436517.1"/>
    <property type="molecule type" value="Genomic_DNA"/>
</dbReference>
<accession>A0A9D4Z1E2</accession>
<protein>
    <submittedName>
        <fullName evidence="1">Uncharacterized protein</fullName>
    </submittedName>
</protein>
<dbReference type="AlphaFoldDB" id="A0A9D4Z1E2"/>